<sequence>MPAVKRESSSTPSSEFIKSSPPSTPSPKKSKPSPKKGSADKPRKAYETWTAEEDRIFIEIMDKVLKNHLYPEVKADGRLTRESPAVRAHLTSMMNKLKKSP</sequence>
<evidence type="ECO:0000313" key="2">
    <source>
        <dbReference type="EMBL" id="WRT66415.1"/>
    </source>
</evidence>
<name>A0ABZ1CXD3_9TREE</name>
<dbReference type="Proteomes" id="UP001329825">
    <property type="component" value="Chromosome 4"/>
</dbReference>
<dbReference type="RefSeq" id="XP_062791155.1">
    <property type="nucleotide sequence ID" value="XM_062935104.1"/>
</dbReference>
<proteinExistence type="predicted"/>
<evidence type="ECO:0008006" key="4">
    <source>
        <dbReference type="Google" id="ProtNLM"/>
    </source>
</evidence>
<dbReference type="EMBL" id="CP141884">
    <property type="protein sequence ID" value="WRT66415.1"/>
    <property type="molecule type" value="Genomic_DNA"/>
</dbReference>
<gene>
    <name evidence="2" type="ORF">IL334_003371</name>
</gene>
<evidence type="ECO:0000313" key="3">
    <source>
        <dbReference type="Proteomes" id="UP001329825"/>
    </source>
</evidence>
<organism evidence="2 3">
    <name type="scientific">Kwoniella shivajii</name>
    <dbReference type="NCBI Taxonomy" id="564305"/>
    <lineage>
        <taxon>Eukaryota</taxon>
        <taxon>Fungi</taxon>
        <taxon>Dikarya</taxon>
        <taxon>Basidiomycota</taxon>
        <taxon>Agaricomycotina</taxon>
        <taxon>Tremellomycetes</taxon>
        <taxon>Tremellales</taxon>
        <taxon>Cryptococcaceae</taxon>
        <taxon>Kwoniella</taxon>
    </lineage>
</organism>
<reference evidence="2 3" key="1">
    <citation type="submission" date="2024-01" db="EMBL/GenBank/DDBJ databases">
        <title>Comparative genomics of Cryptococcus and Kwoniella reveals pathogenesis evolution and contrasting modes of karyotype evolution via chromosome fusion or intercentromeric recombination.</title>
        <authorList>
            <person name="Coelho M.A."/>
            <person name="David-Palma M."/>
            <person name="Shea T."/>
            <person name="Bowers K."/>
            <person name="McGinley-Smith S."/>
            <person name="Mohammad A.W."/>
            <person name="Gnirke A."/>
            <person name="Yurkov A.M."/>
            <person name="Nowrousian M."/>
            <person name="Sun S."/>
            <person name="Cuomo C.A."/>
            <person name="Heitman J."/>
        </authorList>
    </citation>
    <scope>NUCLEOTIDE SEQUENCE [LARGE SCALE GENOMIC DNA]</scope>
    <source>
        <strain evidence="2">CBS 11374</strain>
    </source>
</reference>
<feature type="region of interest" description="Disordered" evidence="1">
    <location>
        <begin position="1"/>
        <end position="46"/>
    </location>
</feature>
<feature type="compositionally biased region" description="Basic and acidic residues" evidence="1">
    <location>
        <begin position="37"/>
        <end position="46"/>
    </location>
</feature>
<dbReference type="GeneID" id="87955502"/>
<protein>
    <recommendedName>
        <fullName evidence="4">Myb-like domain-containing protein</fullName>
    </recommendedName>
</protein>
<accession>A0ABZ1CXD3</accession>
<evidence type="ECO:0000256" key="1">
    <source>
        <dbReference type="SAM" id="MobiDB-lite"/>
    </source>
</evidence>
<keyword evidence="3" id="KW-1185">Reference proteome</keyword>